<dbReference type="Gene3D" id="3.90.1720.10">
    <property type="entry name" value="endopeptidase domain like (from Nostoc punctiforme)"/>
    <property type="match status" value="1"/>
</dbReference>
<dbReference type="SUPFAM" id="SSF102712">
    <property type="entry name" value="JAB1/MPN domain"/>
    <property type="match status" value="1"/>
</dbReference>
<dbReference type="Pfam" id="PF14464">
    <property type="entry name" value="Prok-JAB"/>
    <property type="match status" value="1"/>
</dbReference>
<dbReference type="GO" id="GO:0008270">
    <property type="term" value="F:zinc ion binding"/>
    <property type="evidence" value="ECO:0007669"/>
    <property type="project" value="TreeGrafter"/>
</dbReference>
<dbReference type="Proteomes" id="UP000183920">
    <property type="component" value="Unassembled WGS sequence"/>
</dbReference>
<evidence type="ECO:0000313" key="10">
    <source>
        <dbReference type="Proteomes" id="UP000183920"/>
    </source>
</evidence>
<evidence type="ECO:0000256" key="1">
    <source>
        <dbReference type="ARBA" id="ARBA00007074"/>
    </source>
</evidence>
<evidence type="ECO:0000256" key="4">
    <source>
        <dbReference type="ARBA" id="ARBA00022801"/>
    </source>
</evidence>
<gene>
    <name evidence="9" type="ORF">BN1804_00247</name>
</gene>
<dbReference type="Pfam" id="PF00877">
    <property type="entry name" value="NLPC_P60"/>
    <property type="match status" value="1"/>
</dbReference>
<dbReference type="Gene3D" id="3.40.140.10">
    <property type="entry name" value="Cytidine Deaminase, domain 2"/>
    <property type="match status" value="1"/>
</dbReference>
<dbReference type="GO" id="GO:0008235">
    <property type="term" value="F:metalloexopeptidase activity"/>
    <property type="evidence" value="ECO:0007669"/>
    <property type="project" value="TreeGrafter"/>
</dbReference>
<evidence type="ECO:0000313" key="9">
    <source>
        <dbReference type="EMBL" id="CRL59074.1"/>
    </source>
</evidence>
<evidence type="ECO:0000256" key="2">
    <source>
        <dbReference type="ARBA" id="ARBA00022670"/>
    </source>
</evidence>
<comment type="similarity">
    <text evidence="1">Belongs to the peptidase C40 family.</text>
</comment>
<dbReference type="GO" id="GO:0006508">
    <property type="term" value="P:proteolysis"/>
    <property type="evidence" value="ECO:0007669"/>
    <property type="project" value="UniProtKB-KW"/>
</dbReference>
<evidence type="ECO:0000256" key="7">
    <source>
        <dbReference type="ARBA" id="ARBA00023049"/>
    </source>
</evidence>
<dbReference type="PANTHER" id="PTHR34858">
    <property type="entry name" value="CYSO-CYSTEINE PEPTIDASE"/>
    <property type="match status" value="1"/>
</dbReference>
<proteinExistence type="inferred from homology"/>
<evidence type="ECO:0000256" key="5">
    <source>
        <dbReference type="ARBA" id="ARBA00022807"/>
    </source>
</evidence>
<dbReference type="CDD" id="cd08073">
    <property type="entry name" value="MPN_NLPC_P60"/>
    <property type="match status" value="1"/>
</dbReference>
<keyword evidence="6" id="KW-0862">Zinc</keyword>
<accession>A0A0G4Q0B5</accession>
<organism evidence="9 10">
    <name type="scientific">Proteus penneri</name>
    <dbReference type="NCBI Taxonomy" id="102862"/>
    <lineage>
        <taxon>Bacteria</taxon>
        <taxon>Pseudomonadati</taxon>
        <taxon>Pseudomonadota</taxon>
        <taxon>Gammaproteobacteria</taxon>
        <taxon>Enterobacterales</taxon>
        <taxon>Morganellaceae</taxon>
        <taxon>Proteus</taxon>
    </lineage>
</organism>
<dbReference type="InterPro" id="IPR038765">
    <property type="entry name" value="Papain-like_cys_pep_sf"/>
</dbReference>
<evidence type="ECO:0000259" key="8">
    <source>
        <dbReference type="PROSITE" id="PS51935"/>
    </source>
</evidence>
<keyword evidence="7" id="KW-0482">Metalloprotease</keyword>
<dbReference type="SUPFAM" id="SSF54001">
    <property type="entry name" value="Cysteine proteinases"/>
    <property type="match status" value="1"/>
</dbReference>
<sequence>MIEQAILAQAKEQAPLEACGLLISTAHGEQYLPCVNQHTDPKNHFTISFDDFIRAEQQGEVIAVVHSHPEGQQYLSTLDRQLQVNSALPWWVVYDEKIHCYQPVPHLLGRQFVHGSTDCYGLFRDAYHLAGHDLPDFERHDNWWRQSKELYLDNMVSSGFRQIKKEAQPGDIILCCYASSRANHAGIYLGNQTILHHIPNQLSKREEYNERWQRMTHSIWRYRDWQPSDFTGICNDLDVALI</sequence>
<reference evidence="10" key="1">
    <citation type="submission" date="2015-06" db="EMBL/GenBank/DDBJ databases">
        <authorList>
            <person name="Urmite Genomes"/>
        </authorList>
    </citation>
    <scope>NUCLEOTIDE SEQUENCE [LARGE SCALE GENOMIC DNA]</scope>
    <source>
        <strain evidence="10">CSUR P1867</strain>
    </source>
</reference>
<keyword evidence="4" id="KW-0378">Hydrolase</keyword>
<dbReference type="InterPro" id="IPR051929">
    <property type="entry name" value="VirAsm_ModProt"/>
</dbReference>
<keyword evidence="3" id="KW-0479">Metal-binding</keyword>
<dbReference type="PROSITE" id="PS51935">
    <property type="entry name" value="NLPC_P60"/>
    <property type="match status" value="1"/>
</dbReference>
<dbReference type="EMBL" id="CVRY01000001">
    <property type="protein sequence ID" value="CRL59074.1"/>
    <property type="molecule type" value="Genomic_DNA"/>
</dbReference>
<feature type="domain" description="NlpC/P60" evidence="8">
    <location>
        <begin position="86"/>
        <end position="223"/>
    </location>
</feature>
<keyword evidence="2" id="KW-0645">Protease</keyword>
<keyword evidence="5" id="KW-0788">Thiol protease</keyword>
<evidence type="ECO:0000256" key="3">
    <source>
        <dbReference type="ARBA" id="ARBA00022723"/>
    </source>
</evidence>
<dbReference type="InterPro" id="IPR000064">
    <property type="entry name" value="NLP_P60_dom"/>
</dbReference>
<dbReference type="AlphaFoldDB" id="A0A0G4Q0B5"/>
<dbReference type="GO" id="GO:0008234">
    <property type="term" value="F:cysteine-type peptidase activity"/>
    <property type="evidence" value="ECO:0007669"/>
    <property type="project" value="UniProtKB-KW"/>
</dbReference>
<protein>
    <submittedName>
        <fullName evidence="9">NlpC/P60 family protein</fullName>
    </submittedName>
</protein>
<dbReference type="InterPro" id="IPR028090">
    <property type="entry name" value="JAB_dom_prok"/>
</dbReference>
<evidence type="ECO:0000256" key="6">
    <source>
        <dbReference type="ARBA" id="ARBA00022833"/>
    </source>
</evidence>
<dbReference type="PANTHER" id="PTHR34858:SF1">
    <property type="entry name" value="CYSO-CYSTEINE PEPTIDASE"/>
    <property type="match status" value="1"/>
</dbReference>
<name>A0A0G4Q0B5_9GAMM</name>
<dbReference type="RefSeq" id="WP_072062672.1">
    <property type="nucleotide sequence ID" value="NZ_CVRY01000001.1"/>
</dbReference>